<protein>
    <submittedName>
        <fullName evidence="1">Uncharacterized protein</fullName>
    </submittedName>
</protein>
<evidence type="ECO:0000313" key="2">
    <source>
        <dbReference type="Proteomes" id="UP000521017"/>
    </source>
</evidence>
<gene>
    <name evidence="1" type="ORF">HDF25_001274</name>
</gene>
<evidence type="ECO:0000313" key="1">
    <source>
        <dbReference type="EMBL" id="MBB6499133.1"/>
    </source>
</evidence>
<accession>A0A7X0J1J5</accession>
<dbReference type="Proteomes" id="UP000521017">
    <property type="component" value="Unassembled WGS sequence"/>
</dbReference>
<dbReference type="RefSeq" id="WP_184623877.1">
    <property type="nucleotide sequence ID" value="NZ_JACHCC010000003.1"/>
</dbReference>
<proteinExistence type="predicted"/>
<reference evidence="1 2" key="1">
    <citation type="submission" date="2020-08" db="EMBL/GenBank/DDBJ databases">
        <title>Genomic Encyclopedia of Type Strains, Phase IV (KMG-V): Genome sequencing to study the core and pangenomes of soil and plant-associated prokaryotes.</title>
        <authorList>
            <person name="Whitman W."/>
        </authorList>
    </citation>
    <scope>NUCLEOTIDE SEQUENCE [LARGE SCALE GENOMIC DNA]</scope>
    <source>
        <strain evidence="1 2">M2T3</strain>
    </source>
</reference>
<dbReference type="AlphaFoldDB" id="A0A7X0J1J5"/>
<dbReference type="EMBL" id="JACHCC010000003">
    <property type="protein sequence ID" value="MBB6499133.1"/>
    <property type="molecule type" value="Genomic_DNA"/>
</dbReference>
<name>A0A7X0J1J5_9SPHI</name>
<organism evidence="1 2">
    <name type="scientific">Pedobacter cryoconitis</name>
    <dbReference type="NCBI Taxonomy" id="188932"/>
    <lineage>
        <taxon>Bacteria</taxon>
        <taxon>Pseudomonadati</taxon>
        <taxon>Bacteroidota</taxon>
        <taxon>Sphingobacteriia</taxon>
        <taxon>Sphingobacteriales</taxon>
        <taxon>Sphingobacteriaceae</taxon>
        <taxon>Pedobacter</taxon>
    </lineage>
</organism>
<comment type="caution">
    <text evidence="1">The sequence shown here is derived from an EMBL/GenBank/DDBJ whole genome shotgun (WGS) entry which is preliminary data.</text>
</comment>
<sequence>MNKSKEKRNKYNHQVINELALKHGITIRYVRMCLCGDRKSLFSDKIMNEYKAIDHKLKETLTHALNQ</sequence>